<dbReference type="RefSeq" id="WP_125321754.1">
    <property type="nucleotide sequence ID" value="NZ_RSFA01000050.1"/>
</dbReference>
<dbReference type="GO" id="GO:0051536">
    <property type="term" value="F:iron-sulfur cluster binding"/>
    <property type="evidence" value="ECO:0007669"/>
    <property type="project" value="InterPro"/>
</dbReference>
<evidence type="ECO:0000259" key="1">
    <source>
        <dbReference type="PROSITE" id="PS51085"/>
    </source>
</evidence>
<dbReference type="InterPro" id="IPR001041">
    <property type="entry name" value="2Fe-2S_ferredoxin-type"/>
</dbReference>
<evidence type="ECO:0000313" key="3">
    <source>
        <dbReference type="Proteomes" id="UP000269041"/>
    </source>
</evidence>
<dbReference type="EMBL" id="RSFA01000050">
    <property type="protein sequence ID" value="RSD30856.1"/>
    <property type="molecule type" value="Genomic_DNA"/>
</dbReference>
<dbReference type="Pfam" id="PF00111">
    <property type="entry name" value="Fer2"/>
    <property type="match status" value="1"/>
</dbReference>
<dbReference type="Proteomes" id="UP000269041">
    <property type="component" value="Unassembled WGS sequence"/>
</dbReference>
<keyword evidence="3" id="KW-1185">Reference proteome</keyword>
<dbReference type="InterPro" id="IPR036010">
    <property type="entry name" value="2Fe-2S_ferredoxin-like_sf"/>
</dbReference>
<gene>
    <name evidence="2" type="ORF">EJA03_11765</name>
</gene>
<name>A0A3R9L1G6_9VIBR</name>
<accession>A0A3R9L1G6</accession>
<feature type="domain" description="2Fe-2S ferredoxin-type" evidence="1">
    <location>
        <begin position="1"/>
        <end position="70"/>
    </location>
</feature>
<dbReference type="PROSITE" id="PS51085">
    <property type="entry name" value="2FE2S_FER_2"/>
    <property type="match status" value="1"/>
</dbReference>
<sequence length="95" mass="10467">MSAIPIGAPDDNNLVDIARKLKINIPAPCLKNQRKEGCCKACLVLVNGKATYACSTRPKSGIIVVVRRDDLDKIRKDSIKKFKKHVKSGSRSQFS</sequence>
<proteinExistence type="predicted"/>
<dbReference type="OrthoDB" id="9810782at2"/>
<dbReference type="Gene3D" id="3.10.20.740">
    <property type="match status" value="1"/>
</dbReference>
<protein>
    <submittedName>
        <fullName evidence="2">2Fe-2S iron-sulfur cluster binding domain-containing protein</fullName>
    </submittedName>
</protein>
<dbReference type="SUPFAM" id="SSF54292">
    <property type="entry name" value="2Fe-2S ferredoxin-like"/>
    <property type="match status" value="1"/>
</dbReference>
<comment type="caution">
    <text evidence="2">The sequence shown here is derived from an EMBL/GenBank/DDBJ whole genome shotgun (WGS) entry which is preliminary data.</text>
</comment>
<organism evidence="2 3">
    <name type="scientific">Vibrio pectenicida</name>
    <dbReference type="NCBI Taxonomy" id="62763"/>
    <lineage>
        <taxon>Bacteria</taxon>
        <taxon>Pseudomonadati</taxon>
        <taxon>Pseudomonadota</taxon>
        <taxon>Gammaproteobacteria</taxon>
        <taxon>Vibrionales</taxon>
        <taxon>Vibrionaceae</taxon>
        <taxon>Vibrio</taxon>
    </lineage>
</organism>
<evidence type="ECO:0000313" key="2">
    <source>
        <dbReference type="EMBL" id="RSD30856.1"/>
    </source>
</evidence>
<dbReference type="AlphaFoldDB" id="A0A3R9L1G6"/>
<reference evidence="2 3" key="1">
    <citation type="submission" date="2018-12" db="EMBL/GenBank/DDBJ databases">
        <title>Genomic taxonomy of the Vibrionaceae family.</title>
        <authorList>
            <person name="Gomez-Gil B."/>
            <person name="Enciso-Ibarra K."/>
        </authorList>
    </citation>
    <scope>NUCLEOTIDE SEQUENCE [LARGE SCALE GENOMIC DNA]</scope>
    <source>
        <strain evidence="2 3">CAIM 594</strain>
    </source>
</reference>